<gene>
    <name evidence="2" type="ORF">HMPREF9282_00386</name>
</gene>
<evidence type="ECO:0000313" key="2">
    <source>
        <dbReference type="EMBL" id="EKU78589.1"/>
    </source>
</evidence>
<organism evidence="2 3">
    <name type="scientific">Veillonella seminalis ACS-216-V-Col6b</name>
    <dbReference type="NCBI Taxonomy" id="883156"/>
    <lineage>
        <taxon>Bacteria</taxon>
        <taxon>Bacillati</taxon>
        <taxon>Bacillota</taxon>
        <taxon>Negativicutes</taxon>
        <taxon>Veillonellales</taxon>
        <taxon>Veillonellaceae</taxon>
        <taxon>Veillonella</taxon>
    </lineage>
</organism>
<reference evidence="2 3" key="1">
    <citation type="submission" date="2012-09" db="EMBL/GenBank/DDBJ databases">
        <title>The Genome Sequence of Veillonella ratti ACS-216-V-COL6B.</title>
        <authorList>
            <consortium name="The Broad Institute Genome Sequencing Platform"/>
            <person name="Earl A."/>
            <person name="Ward D."/>
            <person name="Feldgarden M."/>
            <person name="Gevers D."/>
            <person name="Saerens B."/>
            <person name="Vaneechoutte M."/>
            <person name="Walker B."/>
            <person name="Young S.K."/>
            <person name="Zeng Q."/>
            <person name="Gargeya S."/>
            <person name="Fitzgerald M."/>
            <person name="Haas B."/>
            <person name="Abouelleil A."/>
            <person name="Alvarado L."/>
            <person name="Arachchi H.M."/>
            <person name="Berlin A."/>
            <person name="Chapman S.B."/>
            <person name="Goldberg J."/>
            <person name="Griggs A."/>
            <person name="Gujja S."/>
            <person name="Hansen M."/>
            <person name="Howarth C."/>
            <person name="Imamovic A."/>
            <person name="Larimer J."/>
            <person name="McCowen C."/>
            <person name="Montmayeur A."/>
            <person name="Murphy C."/>
            <person name="Neiman D."/>
            <person name="Pearson M."/>
            <person name="Priest M."/>
            <person name="Roberts A."/>
            <person name="Saif S."/>
            <person name="Shea T."/>
            <person name="Sisk P."/>
            <person name="Sykes S."/>
            <person name="Wortman J."/>
            <person name="Nusbaum C."/>
            <person name="Birren B."/>
        </authorList>
    </citation>
    <scope>NUCLEOTIDE SEQUENCE [LARGE SCALE GENOMIC DNA]</scope>
    <source>
        <strain evidence="2 3">ACS-216-V-Col6b</strain>
    </source>
</reference>
<dbReference type="AlphaFoldDB" id="K9D204"/>
<keyword evidence="3" id="KW-1185">Reference proteome</keyword>
<dbReference type="Proteomes" id="UP000009891">
    <property type="component" value="Unassembled WGS sequence"/>
</dbReference>
<name>K9D204_9FIRM</name>
<feature type="domain" description="DUF7695" evidence="1">
    <location>
        <begin position="3"/>
        <end position="46"/>
    </location>
</feature>
<sequence>MKIITVNKIKCNHCVDEIEATVLQPFIRYRRDKVAVDHGLELLKQNSAKCVTVNHVIHDEIKALTRGINDKIPDNYPVCHPT</sequence>
<comment type="caution">
    <text evidence="2">The sequence shown here is derived from an EMBL/GenBank/DDBJ whole genome shotgun (WGS) entry which is preliminary data.</text>
</comment>
<accession>K9D204</accession>
<dbReference type="EMBL" id="AHAF01000003">
    <property type="protein sequence ID" value="EKU78589.1"/>
    <property type="molecule type" value="Genomic_DNA"/>
</dbReference>
<dbReference type="HOGENOM" id="CLU_2557332_0_0_9"/>
<evidence type="ECO:0000313" key="3">
    <source>
        <dbReference type="Proteomes" id="UP000009891"/>
    </source>
</evidence>
<proteinExistence type="predicted"/>
<evidence type="ECO:0000259" key="1">
    <source>
        <dbReference type="Pfam" id="PF24749"/>
    </source>
</evidence>
<dbReference type="Pfam" id="PF24749">
    <property type="entry name" value="DUF7695"/>
    <property type="match status" value="1"/>
</dbReference>
<dbReference type="InterPro" id="IPR056112">
    <property type="entry name" value="DUF7695"/>
</dbReference>
<protein>
    <recommendedName>
        <fullName evidence="1">DUF7695 domain-containing protein</fullName>
    </recommendedName>
</protein>